<feature type="compositionally biased region" description="Basic and acidic residues" evidence="1">
    <location>
        <begin position="54"/>
        <end position="69"/>
    </location>
</feature>
<comment type="caution">
    <text evidence="2">The sequence shown here is derived from an EMBL/GenBank/DDBJ whole genome shotgun (WGS) entry which is preliminary data.</text>
</comment>
<dbReference type="EMBL" id="BSVA01000001">
    <property type="protein sequence ID" value="GMA92784.1"/>
    <property type="molecule type" value="Genomic_DNA"/>
</dbReference>
<sequence length="69" mass="7399">MLHEVQGDVLGGGLESAIARGHAMGAEDAHGGRRSGCREDDVGSHRYRFSGTSGRRDVRSRGREGMPAY</sequence>
<reference evidence="3" key="1">
    <citation type="journal article" date="2019" name="Int. J. Syst. Evol. Microbiol.">
        <title>The Global Catalogue of Microorganisms (GCM) 10K type strain sequencing project: providing services to taxonomists for standard genome sequencing and annotation.</title>
        <authorList>
            <consortium name="The Broad Institute Genomics Platform"/>
            <consortium name="The Broad Institute Genome Sequencing Center for Infectious Disease"/>
            <person name="Wu L."/>
            <person name="Ma J."/>
        </authorList>
    </citation>
    <scope>NUCLEOTIDE SEQUENCE [LARGE SCALE GENOMIC DNA]</scope>
    <source>
        <strain evidence="3">NBRC 108755</strain>
    </source>
</reference>
<keyword evidence="3" id="KW-1185">Reference proteome</keyword>
<proteinExistence type="predicted"/>
<protein>
    <submittedName>
        <fullName evidence="2">Uncharacterized protein</fullName>
    </submittedName>
</protein>
<dbReference type="Proteomes" id="UP001157069">
    <property type="component" value="Unassembled WGS sequence"/>
</dbReference>
<evidence type="ECO:0000256" key="1">
    <source>
        <dbReference type="SAM" id="MobiDB-lite"/>
    </source>
</evidence>
<evidence type="ECO:0000313" key="2">
    <source>
        <dbReference type="EMBL" id="GMA92784.1"/>
    </source>
</evidence>
<name>A0ABQ6K019_9MICO</name>
<evidence type="ECO:0000313" key="3">
    <source>
        <dbReference type="Proteomes" id="UP001157069"/>
    </source>
</evidence>
<gene>
    <name evidence="2" type="ORF">GCM10025869_33130</name>
</gene>
<organism evidence="2 3">
    <name type="scientific">Homoserinibacter gongjuensis</name>
    <dbReference type="NCBI Taxonomy" id="1162968"/>
    <lineage>
        <taxon>Bacteria</taxon>
        <taxon>Bacillati</taxon>
        <taxon>Actinomycetota</taxon>
        <taxon>Actinomycetes</taxon>
        <taxon>Micrococcales</taxon>
        <taxon>Microbacteriaceae</taxon>
        <taxon>Homoserinibacter</taxon>
    </lineage>
</organism>
<feature type="compositionally biased region" description="Basic and acidic residues" evidence="1">
    <location>
        <begin position="25"/>
        <end position="44"/>
    </location>
</feature>
<accession>A0ABQ6K019</accession>
<feature type="region of interest" description="Disordered" evidence="1">
    <location>
        <begin position="23"/>
        <end position="69"/>
    </location>
</feature>